<evidence type="ECO:0000256" key="8">
    <source>
        <dbReference type="HAMAP-Rule" id="MF_00009"/>
    </source>
</evidence>
<feature type="binding site" evidence="8">
    <location>
        <position position="120"/>
    </location>
    <ligand>
        <name>Zn(2+)</name>
        <dbReference type="ChEBI" id="CHEBI:29105"/>
        <note>catalytic</note>
    </ligand>
</feature>
<dbReference type="PATRIC" id="fig|2746.7.peg.3174"/>
<dbReference type="GO" id="GO:0004521">
    <property type="term" value="F:RNA endonuclease activity"/>
    <property type="evidence" value="ECO:0007669"/>
    <property type="project" value="UniProtKB-UniRule"/>
</dbReference>
<comment type="similarity">
    <text evidence="1 8">Belongs to the endoribonuclease YbeY family.</text>
</comment>
<gene>
    <name evidence="8 9" type="primary">ybeY</name>
    <name evidence="9" type="ORF">A8U91_03086</name>
</gene>
<dbReference type="Pfam" id="PF02130">
    <property type="entry name" value="YbeY"/>
    <property type="match status" value="1"/>
</dbReference>
<evidence type="ECO:0000313" key="9">
    <source>
        <dbReference type="EMBL" id="OBX34042.1"/>
    </source>
</evidence>
<proteinExistence type="inferred from homology"/>
<feature type="binding site" evidence="8">
    <location>
        <position position="116"/>
    </location>
    <ligand>
        <name>Zn(2+)</name>
        <dbReference type="ChEBI" id="CHEBI:29105"/>
        <note>catalytic</note>
    </ligand>
</feature>
<organism evidence="9 10">
    <name type="scientific">Halomonas elongata</name>
    <dbReference type="NCBI Taxonomy" id="2746"/>
    <lineage>
        <taxon>Bacteria</taxon>
        <taxon>Pseudomonadati</taxon>
        <taxon>Pseudomonadota</taxon>
        <taxon>Gammaproteobacteria</taxon>
        <taxon>Oceanospirillales</taxon>
        <taxon>Halomonadaceae</taxon>
        <taxon>Halomonas</taxon>
    </lineage>
</organism>
<dbReference type="SUPFAM" id="SSF55486">
    <property type="entry name" value="Metalloproteases ('zincins'), catalytic domain"/>
    <property type="match status" value="1"/>
</dbReference>
<dbReference type="GO" id="GO:0008270">
    <property type="term" value="F:zinc ion binding"/>
    <property type="evidence" value="ECO:0007669"/>
    <property type="project" value="UniProtKB-UniRule"/>
</dbReference>
<dbReference type="GO" id="GO:0005737">
    <property type="term" value="C:cytoplasm"/>
    <property type="evidence" value="ECO:0007669"/>
    <property type="project" value="UniProtKB-SubCell"/>
</dbReference>
<feature type="binding site" evidence="8">
    <location>
        <position position="126"/>
    </location>
    <ligand>
        <name>Zn(2+)</name>
        <dbReference type="ChEBI" id="CHEBI:29105"/>
        <note>catalytic</note>
    </ligand>
</feature>
<reference evidence="9 10" key="1">
    <citation type="submission" date="2016-06" db="EMBL/GenBank/DDBJ databases">
        <title>Genome sequence of halotolerant plant growth promoting strain of Halomonas elongata HEK1 isolated from salterns of Rann of Kutch, Gujarat, India.</title>
        <authorList>
            <person name="Gaba S."/>
            <person name="Singh R.N."/>
            <person name="Abrol S."/>
            <person name="Kaushik R."/>
            <person name="Saxena A.K."/>
        </authorList>
    </citation>
    <scope>NUCLEOTIDE SEQUENCE [LARGE SCALE GENOMIC DNA]</scope>
    <source>
        <strain evidence="9 10">HEK1</strain>
    </source>
</reference>
<evidence type="ECO:0000256" key="1">
    <source>
        <dbReference type="ARBA" id="ARBA00010875"/>
    </source>
</evidence>
<protein>
    <recommendedName>
        <fullName evidence="8">Endoribonuclease YbeY</fullName>
        <ecNumber evidence="8">3.1.-.-</ecNumber>
    </recommendedName>
</protein>
<comment type="cofactor">
    <cofactor evidence="8">
        <name>Zn(2+)</name>
        <dbReference type="ChEBI" id="CHEBI:29105"/>
    </cofactor>
    <text evidence="8">Binds 1 zinc ion.</text>
</comment>
<evidence type="ECO:0000256" key="2">
    <source>
        <dbReference type="ARBA" id="ARBA00022517"/>
    </source>
</evidence>
<keyword evidence="8" id="KW-0698">rRNA processing</keyword>
<dbReference type="InterPro" id="IPR020549">
    <property type="entry name" value="YbeY_CS"/>
</dbReference>
<comment type="function">
    <text evidence="8">Single strand-specific metallo-endoribonuclease involved in late-stage 70S ribosome quality control and in maturation of the 3' terminus of the 16S rRNA.</text>
</comment>
<dbReference type="GO" id="GO:0004222">
    <property type="term" value="F:metalloendopeptidase activity"/>
    <property type="evidence" value="ECO:0007669"/>
    <property type="project" value="InterPro"/>
</dbReference>
<dbReference type="PANTHER" id="PTHR46986:SF1">
    <property type="entry name" value="ENDORIBONUCLEASE YBEY, CHLOROPLASTIC"/>
    <property type="match status" value="1"/>
</dbReference>
<dbReference type="NCBIfam" id="TIGR00043">
    <property type="entry name" value="rRNA maturation RNase YbeY"/>
    <property type="match status" value="1"/>
</dbReference>
<dbReference type="Proteomes" id="UP000092504">
    <property type="component" value="Unassembled WGS sequence"/>
</dbReference>
<keyword evidence="4 8" id="KW-0479">Metal-binding</keyword>
<dbReference type="AlphaFoldDB" id="A0A1B8NVL9"/>
<sequence length="171" mass="19390">MSCSPDIDRQVALEVEDLPRQADLEAWVTGVLSRHPDETRHELTIRFVDAEESRHLNRDYRDRDRPTNVLSFPFESPPTVVLPLLGDLVICHPVVVDEAETQHKSLLDHYAHMVVHGTLHLLGYDHIEDDEAEVMEALEREILAELGIADPYATSSPPPRDIDTEDERADA</sequence>
<dbReference type="Gene3D" id="3.40.390.30">
    <property type="entry name" value="Metalloproteases ('zincins'), catalytic domain"/>
    <property type="match status" value="1"/>
</dbReference>
<evidence type="ECO:0000256" key="7">
    <source>
        <dbReference type="ARBA" id="ARBA00022833"/>
    </source>
</evidence>
<dbReference type="GO" id="GO:0006364">
    <property type="term" value="P:rRNA processing"/>
    <property type="evidence" value="ECO:0007669"/>
    <property type="project" value="UniProtKB-UniRule"/>
</dbReference>
<dbReference type="PANTHER" id="PTHR46986">
    <property type="entry name" value="ENDORIBONUCLEASE YBEY, CHLOROPLASTIC"/>
    <property type="match status" value="1"/>
</dbReference>
<name>A0A1B8NVL9_HALEL</name>
<keyword evidence="6 8" id="KW-0378">Hydrolase</keyword>
<keyword evidence="8" id="KW-0963">Cytoplasm</keyword>
<dbReference type="PROSITE" id="PS01306">
    <property type="entry name" value="UPF0054"/>
    <property type="match status" value="1"/>
</dbReference>
<evidence type="ECO:0000256" key="5">
    <source>
        <dbReference type="ARBA" id="ARBA00022759"/>
    </source>
</evidence>
<dbReference type="RefSeq" id="WP_065241407.1">
    <property type="nucleotide sequence ID" value="NZ_JANIAS020000014.1"/>
</dbReference>
<evidence type="ECO:0000256" key="3">
    <source>
        <dbReference type="ARBA" id="ARBA00022722"/>
    </source>
</evidence>
<dbReference type="InterPro" id="IPR002036">
    <property type="entry name" value="YbeY"/>
</dbReference>
<dbReference type="HAMAP" id="MF_00009">
    <property type="entry name" value="Endoribonucl_YbeY"/>
    <property type="match status" value="1"/>
</dbReference>
<keyword evidence="7 8" id="KW-0862">Zinc</keyword>
<keyword evidence="3 8" id="KW-0540">Nuclease</keyword>
<keyword evidence="2 8" id="KW-0690">Ribosome biogenesis</keyword>
<evidence type="ECO:0000256" key="6">
    <source>
        <dbReference type="ARBA" id="ARBA00022801"/>
    </source>
</evidence>
<evidence type="ECO:0000313" key="10">
    <source>
        <dbReference type="Proteomes" id="UP000092504"/>
    </source>
</evidence>
<dbReference type="EMBL" id="MAJD01000002">
    <property type="protein sequence ID" value="OBX34042.1"/>
    <property type="molecule type" value="Genomic_DNA"/>
</dbReference>
<accession>A0A1B8NVL9</accession>
<keyword evidence="5 8" id="KW-0255">Endonuclease</keyword>
<comment type="subcellular location">
    <subcellularLocation>
        <location evidence="8">Cytoplasm</location>
    </subcellularLocation>
</comment>
<evidence type="ECO:0000256" key="4">
    <source>
        <dbReference type="ARBA" id="ARBA00022723"/>
    </source>
</evidence>
<dbReference type="EC" id="3.1.-.-" evidence="8"/>
<comment type="caution">
    <text evidence="9">The sequence shown here is derived from an EMBL/GenBank/DDBJ whole genome shotgun (WGS) entry which is preliminary data.</text>
</comment>
<dbReference type="InterPro" id="IPR023091">
    <property type="entry name" value="MetalPrtase_cat_dom_sf_prd"/>
</dbReference>